<feature type="compositionally biased region" description="Polar residues" evidence="1">
    <location>
        <begin position="11"/>
        <end position="22"/>
    </location>
</feature>
<accession>A0A1G8WCE4</accession>
<sequence length="38" mass="4267">MVREVRVIGKQGQSKTKQANQRNGHKGKYAKGNKKGKK</sequence>
<feature type="region of interest" description="Disordered" evidence="1">
    <location>
        <begin position="1"/>
        <end position="38"/>
    </location>
</feature>
<gene>
    <name evidence="2" type="ORF">SAMN04490247_3114</name>
</gene>
<reference evidence="3" key="1">
    <citation type="submission" date="2016-10" db="EMBL/GenBank/DDBJ databases">
        <authorList>
            <person name="Varghese N."/>
            <person name="Submissions S."/>
        </authorList>
    </citation>
    <scope>NUCLEOTIDE SEQUENCE [LARGE SCALE GENOMIC DNA]</scope>
    <source>
        <strain evidence="3">DSM 4771</strain>
    </source>
</reference>
<dbReference type="AlphaFoldDB" id="A0A1G8WCE4"/>
<proteinExistence type="predicted"/>
<evidence type="ECO:0000313" key="2">
    <source>
        <dbReference type="EMBL" id="SDJ75969.1"/>
    </source>
</evidence>
<dbReference type="Proteomes" id="UP000199225">
    <property type="component" value="Unassembled WGS sequence"/>
</dbReference>
<feature type="compositionally biased region" description="Basic residues" evidence="1">
    <location>
        <begin position="23"/>
        <end position="38"/>
    </location>
</feature>
<name>A0A1G8WCE4_9BACI</name>
<dbReference type="EMBL" id="FNEV01000015">
    <property type="protein sequence ID" value="SDJ75969.1"/>
    <property type="molecule type" value="Genomic_DNA"/>
</dbReference>
<keyword evidence="3" id="KW-1185">Reference proteome</keyword>
<dbReference type="STRING" id="86666.SAMN04490247_3114"/>
<organism evidence="2 3">
    <name type="scientific">Salimicrobium halophilum</name>
    <dbReference type="NCBI Taxonomy" id="86666"/>
    <lineage>
        <taxon>Bacteria</taxon>
        <taxon>Bacillati</taxon>
        <taxon>Bacillota</taxon>
        <taxon>Bacilli</taxon>
        <taxon>Bacillales</taxon>
        <taxon>Bacillaceae</taxon>
        <taxon>Salimicrobium</taxon>
    </lineage>
</organism>
<evidence type="ECO:0000313" key="3">
    <source>
        <dbReference type="Proteomes" id="UP000199225"/>
    </source>
</evidence>
<protein>
    <submittedName>
        <fullName evidence="2">Uncharacterized protein</fullName>
    </submittedName>
</protein>
<evidence type="ECO:0000256" key="1">
    <source>
        <dbReference type="SAM" id="MobiDB-lite"/>
    </source>
</evidence>